<accession>A0AAV4X1G7</accession>
<organism evidence="1 2">
    <name type="scientific">Caerostris extrusa</name>
    <name type="common">Bark spider</name>
    <name type="synonym">Caerostris bankana</name>
    <dbReference type="NCBI Taxonomy" id="172846"/>
    <lineage>
        <taxon>Eukaryota</taxon>
        <taxon>Metazoa</taxon>
        <taxon>Ecdysozoa</taxon>
        <taxon>Arthropoda</taxon>
        <taxon>Chelicerata</taxon>
        <taxon>Arachnida</taxon>
        <taxon>Araneae</taxon>
        <taxon>Araneomorphae</taxon>
        <taxon>Entelegynae</taxon>
        <taxon>Araneoidea</taxon>
        <taxon>Araneidae</taxon>
        <taxon>Caerostris</taxon>
    </lineage>
</organism>
<proteinExistence type="predicted"/>
<protein>
    <submittedName>
        <fullName evidence="1">Glutamate receptor ionotropic, NMDA 2B</fullName>
    </submittedName>
</protein>
<name>A0AAV4X1G7_CAEEX</name>
<reference evidence="1 2" key="1">
    <citation type="submission" date="2021-06" db="EMBL/GenBank/DDBJ databases">
        <title>Caerostris extrusa draft genome.</title>
        <authorList>
            <person name="Kono N."/>
            <person name="Arakawa K."/>
        </authorList>
    </citation>
    <scope>NUCLEOTIDE SEQUENCE [LARGE SCALE GENOMIC DNA]</scope>
</reference>
<comment type="caution">
    <text evidence="1">The sequence shown here is derived from an EMBL/GenBank/DDBJ whole genome shotgun (WGS) entry which is preliminary data.</text>
</comment>
<keyword evidence="2" id="KW-1185">Reference proteome</keyword>
<dbReference type="Proteomes" id="UP001054945">
    <property type="component" value="Unassembled WGS sequence"/>
</dbReference>
<evidence type="ECO:0000313" key="2">
    <source>
        <dbReference type="Proteomes" id="UP001054945"/>
    </source>
</evidence>
<evidence type="ECO:0000313" key="1">
    <source>
        <dbReference type="EMBL" id="GIY89035.1"/>
    </source>
</evidence>
<gene>
    <name evidence="1" type="primary">Grin2b_2</name>
    <name evidence="1" type="ORF">CEXT_365741</name>
</gene>
<sequence length="175" mass="19491">MRTIHSHMNNNLHVHSYPRRQLRLSHSLLIAFLVLNMMPFSIAQGILRDCSGSGSRAPVSPSTRNGMLANPRCQPIYERLPPLGMGALHHSRTSAGTHLLQVHPPPPGEDGQGGYLTLISLSMGKSLNFRGAVQEATDIITHHKCKNPICDTTLRKTRHDLHMANLKIKRTYSHE</sequence>
<dbReference type="EMBL" id="BPLR01017144">
    <property type="protein sequence ID" value="GIY89035.1"/>
    <property type="molecule type" value="Genomic_DNA"/>
</dbReference>
<dbReference type="AlphaFoldDB" id="A0AAV4X1G7"/>
<keyword evidence="1" id="KW-0675">Receptor</keyword>